<accession>A0A1U9V1Y4</accession>
<protein>
    <submittedName>
        <fullName evidence="6">Aldehyde dehydrogenase</fullName>
    </submittedName>
</protein>
<dbReference type="Gene3D" id="3.40.309.10">
    <property type="entry name" value="Aldehyde Dehydrogenase, Chain A, domain 2"/>
    <property type="match status" value="1"/>
</dbReference>
<evidence type="ECO:0000256" key="4">
    <source>
        <dbReference type="RuleBase" id="RU003345"/>
    </source>
</evidence>
<dbReference type="CDD" id="cd07106">
    <property type="entry name" value="ALDH_AldA-AAD23400"/>
    <property type="match status" value="1"/>
</dbReference>
<dbReference type="Proteomes" id="UP000189627">
    <property type="component" value="Chromosome 2"/>
</dbReference>
<dbReference type="OrthoDB" id="6187633at2"/>
<evidence type="ECO:0000313" key="7">
    <source>
        <dbReference type="Proteomes" id="UP000189627"/>
    </source>
</evidence>
<dbReference type="PROSITE" id="PS00687">
    <property type="entry name" value="ALDEHYDE_DEHYDR_GLU"/>
    <property type="match status" value="1"/>
</dbReference>
<name>A0A1U9V1Y4_CUPNE</name>
<organism evidence="6 7">
    <name type="scientific">Cupriavidus necator</name>
    <name type="common">Alcaligenes eutrophus</name>
    <name type="synonym">Ralstonia eutropha</name>
    <dbReference type="NCBI Taxonomy" id="106590"/>
    <lineage>
        <taxon>Bacteria</taxon>
        <taxon>Pseudomonadati</taxon>
        <taxon>Pseudomonadota</taxon>
        <taxon>Betaproteobacteria</taxon>
        <taxon>Burkholderiales</taxon>
        <taxon>Burkholderiaceae</taxon>
        <taxon>Cupriavidus</taxon>
    </lineage>
</organism>
<evidence type="ECO:0000256" key="2">
    <source>
        <dbReference type="ARBA" id="ARBA00023002"/>
    </source>
</evidence>
<dbReference type="AlphaFoldDB" id="A0A1U9V1Y4"/>
<evidence type="ECO:0000256" key="3">
    <source>
        <dbReference type="PROSITE-ProRule" id="PRU10007"/>
    </source>
</evidence>
<evidence type="ECO:0000313" key="6">
    <source>
        <dbReference type="EMBL" id="AQV98395.1"/>
    </source>
</evidence>
<dbReference type="InterPro" id="IPR015590">
    <property type="entry name" value="Aldehyde_DH_dom"/>
</dbReference>
<dbReference type="PANTHER" id="PTHR11699">
    <property type="entry name" value="ALDEHYDE DEHYDROGENASE-RELATED"/>
    <property type="match status" value="1"/>
</dbReference>
<proteinExistence type="inferred from homology"/>
<dbReference type="EMBL" id="CP017758">
    <property type="protein sequence ID" value="AQV98395.1"/>
    <property type="molecule type" value="Genomic_DNA"/>
</dbReference>
<dbReference type="FunFam" id="3.40.309.10:FF:000009">
    <property type="entry name" value="Aldehyde dehydrogenase A"/>
    <property type="match status" value="1"/>
</dbReference>
<dbReference type="InterPro" id="IPR016161">
    <property type="entry name" value="Ald_DH/histidinol_DH"/>
</dbReference>
<dbReference type="InterPro" id="IPR016163">
    <property type="entry name" value="Ald_DH_C"/>
</dbReference>
<dbReference type="Pfam" id="PF00171">
    <property type="entry name" value="Aldedh"/>
    <property type="match status" value="1"/>
</dbReference>
<feature type="domain" description="Aldehyde dehydrogenase" evidence="5">
    <location>
        <begin position="22"/>
        <end position="467"/>
    </location>
</feature>
<dbReference type="SUPFAM" id="SSF53720">
    <property type="entry name" value="ALDH-like"/>
    <property type="match status" value="1"/>
</dbReference>
<dbReference type="InterPro" id="IPR029510">
    <property type="entry name" value="Ald_DH_CS_GLU"/>
</dbReference>
<sequence>MGDTAGFSMTIDGKAAPTLACLDVLNPATERVVAEAPDASPAQLDEAVASARRAAPAWAALPLQARQQYVVRIGETITANLEALAQLLMREQGKPLAQARQEVQRAAYWCAEMARLELPVETVSESATEQVRVLRVPLGVVGGIVPWNFPLALAMWKVAPALLTGNTMVLKPSPFTPLTTLKLGELLRDVLPAGVLNVISGTDALGPLMSAHPGIDKLSFTGSTVTGRAVMASASVNLKRLTLELGGNDAAIVLPDADVEAIAPAIFWGAFANSAQFCLAIKRLYIHEDVYDRLAGELVRLAQETRVGPGDTDGVQLGPVQNRRQFERLKDLLEDTRTAGHRILAGGDVAQGHGYFFPVTLVDNPPDSARVVREEPFGPILPLLRFRDVDDAIARANDSEYGLGGSVWGRDAEAAMRVALRLNTGTVWVNQIHTIGPDKPMAGHKQSGVGIENGVDGLLEYTVPRTVSLKRPRSAQPAHR</sequence>
<dbReference type="FunFam" id="3.40.605.10:FF:000007">
    <property type="entry name" value="NAD/NADP-dependent betaine aldehyde dehydrogenase"/>
    <property type="match status" value="1"/>
</dbReference>
<dbReference type="Gene3D" id="3.40.605.10">
    <property type="entry name" value="Aldehyde Dehydrogenase, Chain A, domain 1"/>
    <property type="match status" value="1"/>
</dbReference>
<evidence type="ECO:0000259" key="5">
    <source>
        <dbReference type="Pfam" id="PF00171"/>
    </source>
</evidence>
<comment type="similarity">
    <text evidence="1 4">Belongs to the aldehyde dehydrogenase family.</text>
</comment>
<dbReference type="InterPro" id="IPR016162">
    <property type="entry name" value="Ald_DH_N"/>
</dbReference>
<gene>
    <name evidence="6" type="ORF">BJN34_31465</name>
</gene>
<dbReference type="KEGG" id="cuh:BJN34_31465"/>
<dbReference type="RefSeq" id="WP_078200662.1">
    <property type="nucleotide sequence ID" value="NZ_CP017758.1"/>
</dbReference>
<evidence type="ECO:0000256" key="1">
    <source>
        <dbReference type="ARBA" id="ARBA00009986"/>
    </source>
</evidence>
<dbReference type="GO" id="GO:0016620">
    <property type="term" value="F:oxidoreductase activity, acting on the aldehyde or oxo group of donors, NAD or NADP as acceptor"/>
    <property type="evidence" value="ECO:0007669"/>
    <property type="project" value="InterPro"/>
</dbReference>
<keyword evidence="2 4" id="KW-0560">Oxidoreductase</keyword>
<feature type="active site" evidence="3">
    <location>
        <position position="244"/>
    </location>
</feature>
<dbReference type="InterPro" id="IPR044086">
    <property type="entry name" value="LUC3-like"/>
</dbReference>
<reference evidence="7" key="1">
    <citation type="submission" date="2017-02" db="EMBL/GenBank/DDBJ databases">
        <title>Complete genome sequence of Cupriavidus necator strain NH9, a 3-chlorobenzoate degrader.</title>
        <authorList>
            <person name="Moriuchi R."/>
            <person name="Dohra H."/>
            <person name="Ogawa N."/>
        </authorList>
    </citation>
    <scope>NUCLEOTIDE SEQUENCE [LARGE SCALE GENOMIC DNA]</scope>
    <source>
        <strain evidence="7">NH9</strain>
    </source>
</reference>